<dbReference type="SMART" id="SM00228">
    <property type="entry name" value="PDZ"/>
    <property type="match status" value="1"/>
</dbReference>
<evidence type="ECO:0000256" key="6">
    <source>
        <dbReference type="ARBA" id="ARBA00023018"/>
    </source>
</evidence>
<feature type="compositionally biased region" description="Basic and acidic residues" evidence="13">
    <location>
        <begin position="807"/>
        <end position="825"/>
    </location>
</feature>
<dbReference type="InterPro" id="IPR011011">
    <property type="entry name" value="Znf_FYVE_PHD"/>
</dbReference>
<proteinExistence type="predicted"/>
<protein>
    <recommendedName>
        <fullName evidence="10">Protein piccolo</fullName>
    </recommendedName>
    <alternativeName>
        <fullName evidence="11">Aczonin</fullName>
    </alternativeName>
</protein>
<feature type="compositionally biased region" description="Acidic residues" evidence="13">
    <location>
        <begin position="1323"/>
        <end position="1333"/>
    </location>
</feature>
<feature type="region of interest" description="Disordered" evidence="13">
    <location>
        <begin position="241"/>
        <end position="503"/>
    </location>
</feature>
<evidence type="ECO:0000259" key="15">
    <source>
        <dbReference type="PROSITE" id="PS50106"/>
    </source>
</evidence>
<feature type="compositionally biased region" description="Low complexity" evidence="13">
    <location>
        <begin position="69"/>
        <end position="86"/>
    </location>
</feature>
<dbReference type="Proteomes" id="UP001474421">
    <property type="component" value="Unassembled WGS sequence"/>
</dbReference>
<keyword evidence="1" id="KW-0479">Metal-binding</keyword>
<feature type="compositionally biased region" description="Pro residues" evidence="13">
    <location>
        <begin position="540"/>
        <end position="557"/>
    </location>
</feature>
<dbReference type="GO" id="GO:1904071">
    <property type="term" value="P:presynaptic active zone assembly"/>
    <property type="evidence" value="ECO:0007669"/>
    <property type="project" value="TreeGrafter"/>
</dbReference>
<evidence type="ECO:0000256" key="3">
    <source>
        <dbReference type="ARBA" id="ARBA00022771"/>
    </source>
</evidence>
<dbReference type="SUPFAM" id="SSF50156">
    <property type="entry name" value="PDZ domain-like"/>
    <property type="match status" value="1"/>
</dbReference>
<feature type="compositionally biased region" description="Basic and acidic residues" evidence="13">
    <location>
        <begin position="3537"/>
        <end position="3553"/>
    </location>
</feature>
<name>A0AAW1BBE8_CROAD</name>
<feature type="coiled-coil region" evidence="12">
    <location>
        <begin position="2143"/>
        <end position="2175"/>
    </location>
</feature>
<dbReference type="PANTHER" id="PTHR14113:SF6">
    <property type="entry name" value="PROTEIN PICCOLO"/>
    <property type="match status" value="1"/>
</dbReference>
<dbReference type="GO" id="GO:0048788">
    <property type="term" value="C:cytoskeleton of presynaptic active zone"/>
    <property type="evidence" value="ECO:0007669"/>
    <property type="project" value="TreeGrafter"/>
</dbReference>
<dbReference type="InterPro" id="IPR013083">
    <property type="entry name" value="Znf_RING/FYVE/PHD"/>
</dbReference>
<dbReference type="GO" id="GO:0030424">
    <property type="term" value="C:axon"/>
    <property type="evidence" value="ECO:0007669"/>
    <property type="project" value="TreeGrafter"/>
</dbReference>
<dbReference type="Gene3D" id="2.60.40.150">
    <property type="entry name" value="C2 domain"/>
    <property type="match status" value="2"/>
</dbReference>
<feature type="region of interest" description="Disordered" evidence="13">
    <location>
        <begin position="2647"/>
        <end position="2677"/>
    </location>
</feature>
<feature type="compositionally biased region" description="Basic and acidic residues" evidence="13">
    <location>
        <begin position="1481"/>
        <end position="1494"/>
    </location>
</feature>
<comment type="subcellular location">
    <subcellularLocation>
        <location evidence="9">Presynaptic active zone</location>
    </subcellularLocation>
</comment>
<feature type="region of interest" description="Disordered" evidence="13">
    <location>
        <begin position="935"/>
        <end position="1101"/>
    </location>
</feature>
<feature type="compositionally biased region" description="Low complexity" evidence="13">
    <location>
        <begin position="3229"/>
        <end position="3238"/>
    </location>
</feature>
<dbReference type="SUPFAM" id="SSF57903">
    <property type="entry name" value="FYVE/PHD zinc finger"/>
    <property type="match status" value="2"/>
</dbReference>
<feature type="compositionally biased region" description="Basic and acidic residues" evidence="13">
    <location>
        <begin position="1025"/>
        <end position="1038"/>
    </location>
</feature>
<feature type="coiled-coil region" evidence="12">
    <location>
        <begin position="2221"/>
        <end position="2248"/>
    </location>
</feature>
<feature type="compositionally biased region" description="Polar residues" evidence="13">
    <location>
        <begin position="317"/>
        <end position="327"/>
    </location>
</feature>
<dbReference type="Pfam" id="PF00168">
    <property type="entry name" value="C2"/>
    <property type="match status" value="2"/>
</dbReference>
<dbReference type="Gene3D" id="3.30.40.10">
    <property type="entry name" value="Zinc/RING finger domain, C3HC4 (zinc finger)"/>
    <property type="match status" value="2"/>
</dbReference>
<feature type="region of interest" description="Disordered" evidence="13">
    <location>
        <begin position="689"/>
        <end position="752"/>
    </location>
</feature>
<evidence type="ECO:0000256" key="11">
    <source>
        <dbReference type="ARBA" id="ARBA00083569"/>
    </source>
</evidence>
<keyword evidence="2" id="KW-0677">Repeat</keyword>
<dbReference type="PROSITE" id="PS50106">
    <property type="entry name" value="PDZ"/>
    <property type="match status" value="1"/>
</dbReference>
<keyword evidence="3" id="KW-0863">Zinc-finger</keyword>
<dbReference type="GO" id="GO:0035418">
    <property type="term" value="P:protein localization to synapse"/>
    <property type="evidence" value="ECO:0007669"/>
    <property type="project" value="TreeGrafter"/>
</dbReference>
<feature type="compositionally biased region" description="Basic and acidic residues" evidence="13">
    <location>
        <begin position="561"/>
        <end position="576"/>
    </location>
</feature>
<dbReference type="FunFam" id="2.60.40.150:FF:000149">
    <property type="entry name" value="Piccolo presynaptic cytomatrix protein"/>
    <property type="match status" value="1"/>
</dbReference>
<dbReference type="GO" id="GO:0098978">
    <property type="term" value="C:glutamatergic synapse"/>
    <property type="evidence" value="ECO:0007669"/>
    <property type="project" value="TreeGrafter"/>
</dbReference>
<evidence type="ECO:0000256" key="13">
    <source>
        <dbReference type="SAM" id="MobiDB-lite"/>
    </source>
</evidence>
<feature type="compositionally biased region" description="Polar residues" evidence="13">
    <location>
        <begin position="1364"/>
        <end position="1374"/>
    </location>
</feature>
<accession>A0AAW1BBE8</accession>
<feature type="compositionally biased region" description="Low complexity" evidence="13">
    <location>
        <begin position="1039"/>
        <end position="1049"/>
    </location>
</feature>
<feature type="compositionally biased region" description="Polar residues" evidence="13">
    <location>
        <begin position="701"/>
        <end position="712"/>
    </location>
</feature>
<organism evidence="16 17">
    <name type="scientific">Crotalus adamanteus</name>
    <name type="common">Eastern diamondback rattlesnake</name>
    <dbReference type="NCBI Taxonomy" id="8729"/>
    <lineage>
        <taxon>Eukaryota</taxon>
        <taxon>Metazoa</taxon>
        <taxon>Chordata</taxon>
        <taxon>Craniata</taxon>
        <taxon>Vertebrata</taxon>
        <taxon>Euteleostomi</taxon>
        <taxon>Lepidosauria</taxon>
        <taxon>Squamata</taxon>
        <taxon>Bifurcata</taxon>
        <taxon>Unidentata</taxon>
        <taxon>Episquamata</taxon>
        <taxon>Toxicofera</taxon>
        <taxon>Serpentes</taxon>
        <taxon>Colubroidea</taxon>
        <taxon>Viperidae</taxon>
        <taxon>Crotalinae</taxon>
        <taxon>Crotalus</taxon>
    </lineage>
</organism>
<feature type="region of interest" description="Disordered" evidence="13">
    <location>
        <begin position="1890"/>
        <end position="1917"/>
    </location>
</feature>
<feature type="compositionally biased region" description="Polar residues" evidence="13">
    <location>
        <begin position="1768"/>
        <end position="1781"/>
    </location>
</feature>
<dbReference type="SMART" id="SM00239">
    <property type="entry name" value="C2"/>
    <property type="match status" value="2"/>
</dbReference>
<feature type="domain" description="PDZ" evidence="15">
    <location>
        <begin position="3434"/>
        <end position="3513"/>
    </location>
</feature>
<feature type="compositionally biased region" description="Low complexity" evidence="13">
    <location>
        <begin position="3968"/>
        <end position="3981"/>
    </location>
</feature>
<keyword evidence="5" id="KW-0106">Calcium</keyword>
<dbReference type="PROSITE" id="PS50004">
    <property type="entry name" value="C2"/>
    <property type="match status" value="2"/>
</dbReference>
<keyword evidence="7" id="KW-0966">Cell projection</keyword>
<feature type="compositionally biased region" description="Acidic residues" evidence="13">
    <location>
        <begin position="1386"/>
        <end position="1396"/>
    </location>
</feature>
<dbReference type="InterPro" id="IPR035892">
    <property type="entry name" value="C2_domain_sf"/>
</dbReference>
<dbReference type="InterPro" id="IPR052098">
    <property type="entry name" value="Presynaptic_Scaffold_Bsn/Pclo"/>
</dbReference>
<feature type="compositionally biased region" description="Low complexity" evidence="13">
    <location>
        <begin position="611"/>
        <end position="621"/>
    </location>
</feature>
<dbReference type="Pfam" id="PF05715">
    <property type="entry name" value="zf-piccolo"/>
    <property type="match status" value="2"/>
</dbReference>
<keyword evidence="17" id="KW-1185">Reference proteome</keyword>
<feature type="region of interest" description="Disordered" evidence="13">
    <location>
        <begin position="520"/>
        <end position="621"/>
    </location>
</feature>
<dbReference type="FunFam" id="2.60.40.150:FF:000137">
    <property type="entry name" value="Piccolo presynaptic cytomatrix protein"/>
    <property type="match status" value="1"/>
</dbReference>
<keyword evidence="4" id="KW-0862">Zinc</keyword>
<feature type="region of interest" description="Disordered" evidence="13">
    <location>
        <begin position="3223"/>
        <end position="3287"/>
    </location>
</feature>
<feature type="compositionally biased region" description="Basic and acidic residues" evidence="13">
    <location>
        <begin position="1157"/>
        <end position="1176"/>
    </location>
</feature>
<feature type="compositionally biased region" description="Polar residues" evidence="13">
    <location>
        <begin position="1"/>
        <end position="14"/>
    </location>
</feature>
<dbReference type="CDD" id="cd15776">
    <property type="entry name" value="FYVE2_PCLO"/>
    <property type="match status" value="1"/>
</dbReference>
<feature type="compositionally biased region" description="Low complexity" evidence="13">
    <location>
        <begin position="281"/>
        <end position="291"/>
    </location>
</feature>
<feature type="compositionally biased region" description="Polar residues" evidence="13">
    <location>
        <begin position="252"/>
        <end position="262"/>
    </location>
</feature>
<feature type="compositionally biased region" description="Acidic residues" evidence="13">
    <location>
        <begin position="1258"/>
        <end position="1270"/>
    </location>
</feature>
<feature type="domain" description="C2" evidence="14">
    <location>
        <begin position="3631"/>
        <end position="3762"/>
    </location>
</feature>
<dbReference type="Gene3D" id="2.30.42.10">
    <property type="match status" value="1"/>
</dbReference>
<evidence type="ECO:0000256" key="2">
    <source>
        <dbReference type="ARBA" id="ARBA00022737"/>
    </source>
</evidence>
<evidence type="ECO:0000256" key="7">
    <source>
        <dbReference type="ARBA" id="ARBA00023273"/>
    </source>
</evidence>
<feature type="region of interest" description="Disordered" evidence="13">
    <location>
        <begin position="793"/>
        <end position="845"/>
    </location>
</feature>
<dbReference type="GO" id="GO:0005544">
    <property type="term" value="F:calcium-dependent phospholipid binding"/>
    <property type="evidence" value="ECO:0007669"/>
    <property type="project" value="UniProtKB-KW"/>
</dbReference>
<feature type="compositionally biased region" description="Low complexity" evidence="13">
    <location>
        <begin position="527"/>
        <end position="539"/>
    </location>
</feature>
<feature type="compositionally biased region" description="Polar residues" evidence="13">
    <location>
        <begin position="158"/>
        <end position="173"/>
    </location>
</feature>
<feature type="domain" description="C2" evidence="14">
    <location>
        <begin position="4019"/>
        <end position="4144"/>
    </location>
</feature>
<feature type="compositionally biased region" description="Polar residues" evidence="13">
    <location>
        <begin position="135"/>
        <end position="146"/>
    </location>
</feature>
<feature type="compositionally biased region" description="Basic and acidic residues" evidence="13">
    <location>
        <begin position="1535"/>
        <end position="1550"/>
    </location>
</feature>
<dbReference type="SUPFAM" id="SSF49562">
    <property type="entry name" value="C2 domain (Calcium/lipid-binding domain, CaLB)"/>
    <property type="match status" value="2"/>
</dbReference>
<feature type="compositionally biased region" description="Basic residues" evidence="13">
    <location>
        <begin position="1293"/>
        <end position="1305"/>
    </location>
</feature>
<feature type="compositionally biased region" description="Polar residues" evidence="13">
    <location>
        <begin position="3834"/>
        <end position="3846"/>
    </location>
</feature>
<evidence type="ECO:0000256" key="12">
    <source>
        <dbReference type="SAM" id="Coils"/>
    </source>
</evidence>
<feature type="compositionally biased region" description="Low complexity" evidence="13">
    <location>
        <begin position="3941"/>
        <end position="3958"/>
    </location>
</feature>
<feature type="compositionally biased region" description="Polar residues" evidence="13">
    <location>
        <begin position="36"/>
        <end position="45"/>
    </location>
</feature>
<evidence type="ECO:0000256" key="5">
    <source>
        <dbReference type="ARBA" id="ARBA00022837"/>
    </source>
</evidence>
<feature type="compositionally biased region" description="Basic and acidic residues" evidence="13">
    <location>
        <begin position="2358"/>
        <end position="2378"/>
    </location>
</feature>
<feature type="compositionally biased region" description="Basic and acidic residues" evidence="13">
    <location>
        <begin position="1120"/>
        <end position="1139"/>
    </location>
</feature>
<feature type="region of interest" description="Disordered" evidence="13">
    <location>
        <begin position="3770"/>
        <end position="3846"/>
    </location>
</feature>
<feature type="compositionally biased region" description="Polar residues" evidence="13">
    <location>
        <begin position="1050"/>
        <end position="1073"/>
    </location>
</feature>
<feature type="region of interest" description="Disordered" evidence="13">
    <location>
        <begin position="1119"/>
        <end position="1563"/>
    </location>
</feature>
<feature type="compositionally biased region" description="Acidic residues" evidence="13">
    <location>
        <begin position="1467"/>
        <end position="1480"/>
    </location>
</feature>
<evidence type="ECO:0000256" key="4">
    <source>
        <dbReference type="ARBA" id="ARBA00022833"/>
    </source>
</evidence>
<feature type="compositionally biased region" description="Low complexity" evidence="13">
    <location>
        <begin position="3816"/>
        <end position="3826"/>
    </location>
</feature>
<evidence type="ECO:0000256" key="10">
    <source>
        <dbReference type="ARBA" id="ARBA00070121"/>
    </source>
</evidence>
<evidence type="ECO:0000256" key="9">
    <source>
        <dbReference type="ARBA" id="ARBA00034101"/>
    </source>
</evidence>
<evidence type="ECO:0000256" key="1">
    <source>
        <dbReference type="ARBA" id="ARBA00022723"/>
    </source>
</evidence>
<evidence type="ECO:0000259" key="14">
    <source>
        <dbReference type="PROSITE" id="PS50004"/>
    </source>
</evidence>
<feature type="compositionally biased region" description="Polar residues" evidence="13">
    <location>
        <begin position="945"/>
        <end position="954"/>
    </location>
</feature>
<feature type="region of interest" description="Disordered" evidence="13">
    <location>
        <begin position="2506"/>
        <end position="2538"/>
    </location>
</feature>
<feature type="coiled-coil region" evidence="12">
    <location>
        <begin position="2702"/>
        <end position="2739"/>
    </location>
</feature>
<evidence type="ECO:0000313" key="16">
    <source>
        <dbReference type="EMBL" id="KAK9399277.1"/>
    </source>
</evidence>
<dbReference type="CDD" id="cd04031">
    <property type="entry name" value="C2A_RIM1alpha"/>
    <property type="match status" value="1"/>
</dbReference>
<dbReference type="InterPro" id="IPR036034">
    <property type="entry name" value="PDZ_sf"/>
</dbReference>
<feature type="compositionally biased region" description="Basic and acidic residues" evidence="13">
    <location>
        <begin position="1334"/>
        <end position="1345"/>
    </location>
</feature>
<feature type="compositionally biased region" description="Basic and acidic residues" evidence="13">
    <location>
        <begin position="2784"/>
        <end position="2796"/>
    </location>
</feature>
<dbReference type="GO" id="GO:0098882">
    <property type="term" value="F:structural constituent of presynaptic active zone"/>
    <property type="evidence" value="ECO:0007669"/>
    <property type="project" value="TreeGrafter"/>
</dbReference>
<reference evidence="16 17" key="1">
    <citation type="journal article" date="2024" name="Proc. Natl. Acad. Sci. U.S.A.">
        <title>The genetic regulatory architecture and epigenomic basis for age-related changes in rattlesnake venom.</title>
        <authorList>
            <person name="Hogan M.P."/>
            <person name="Holding M.L."/>
            <person name="Nystrom G.S."/>
            <person name="Colston T.J."/>
            <person name="Bartlett D.A."/>
            <person name="Mason A.J."/>
            <person name="Ellsworth S.A."/>
            <person name="Rautsaw R.M."/>
            <person name="Lawrence K.C."/>
            <person name="Strickland J.L."/>
            <person name="He B."/>
            <person name="Fraser P."/>
            <person name="Margres M.J."/>
            <person name="Gilbert D.M."/>
            <person name="Gibbs H.L."/>
            <person name="Parkinson C.L."/>
            <person name="Rokyta D.R."/>
        </authorList>
    </citation>
    <scope>NUCLEOTIDE SEQUENCE [LARGE SCALE GENOMIC DNA]</scope>
    <source>
        <strain evidence="16">DRR0105</strain>
    </source>
</reference>
<feature type="compositionally biased region" description="Acidic residues" evidence="13">
    <location>
        <begin position="2412"/>
        <end position="2421"/>
    </location>
</feature>
<dbReference type="InterPro" id="IPR000008">
    <property type="entry name" value="C2_dom"/>
</dbReference>
<feature type="compositionally biased region" description="Polar residues" evidence="13">
    <location>
        <begin position="1408"/>
        <end position="1425"/>
    </location>
</feature>
<feature type="compositionally biased region" description="Basic and acidic residues" evidence="13">
    <location>
        <begin position="416"/>
        <end position="430"/>
    </location>
</feature>
<dbReference type="GO" id="GO:0008270">
    <property type="term" value="F:zinc ion binding"/>
    <property type="evidence" value="ECO:0007669"/>
    <property type="project" value="UniProtKB-KW"/>
</dbReference>
<dbReference type="InterPro" id="IPR001478">
    <property type="entry name" value="PDZ"/>
</dbReference>
<dbReference type="GO" id="GO:0098982">
    <property type="term" value="C:GABA-ergic synapse"/>
    <property type="evidence" value="ECO:0007669"/>
    <property type="project" value="TreeGrafter"/>
</dbReference>
<feature type="region of interest" description="Disordered" evidence="13">
    <location>
        <begin position="2811"/>
        <end position="2849"/>
    </location>
</feature>
<feature type="compositionally biased region" description="Basic and acidic residues" evidence="13">
    <location>
        <begin position="360"/>
        <end position="380"/>
    </location>
</feature>
<dbReference type="EMBL" id="JAOTOJ010000006">
    <property type="protein sequence ID" value="KAK9399277.1"/>
    <property type="molecule type" value="Genomic_DNA"/>
</dbReference>
<keyword evidence="8" id="KW-0111">Calcium/phospholipid-binding</keyword>
<gene>
    <name evidence="16" type="ORF">NXF25_012296</name>
</gene>
<dbReference type="CDD" id="cd06714">
    <property type="entry name" value="PDZ_RIM-like"/>
    <property type="match status" value="1"/>
</dbReference>
<feature type="region of interest" description="Disordered" evidence="13">
    <location>
        <begin position="3923"/>
        <end position="4003"/>
    </location>
</feature>
<feature type="compositionally biased region" description="Basic and acidic residues" evidence="13">
    <location>
        <begin position="1074"/>
        <end position="1088"/>
    </location>
</feature>
<comment type="caution">
    <text evidence="16">The sequence shown here is derived from an EMBL/GenBank/DDBJ whole genome shotgun (WGS) entry which is preliminary data.</text>
</comment>
<feature type="compositionally biased region" description="Basic and acidic residues" evidence="13">
    <location>
        <begin position="265"/>
        <end position="277"/>
    </location>
</feature>
<feature type="region of interest" description="Disordered" evidence="13">
    <location>
        <begin position="1"/>
        <end position="173"/>
    </location>
</feature>
<feature type="region of interest" description="Disordered" evidence="13">
    <location>
        <begin position="3537"/>
        <end position="3557"/>
    </location>
</feature>
<keyword evidence="6" id="KW-0770">Synapse</keyword>
<feature type="compositionally biased region" description="Low complexity" evidence="13">
    <location>
        <begin position="3589"/>
        <end position="3611"/>
    </location>
</feature>
<feature type="region of interest" description="Disordered" evidence="13">
    <location>
        <begin position="1768"/>
        <end position="1815"/>
    </location>
</feature>
<feature type="compositionally biased region" description="Polar residues" evidence="13">
    <location>
        <begin position="2811"/>
        <end position="2843"/>
    </location>
</feature>
<dbReference type="InterPro" id="IPR008899">
    <property type="entry name" value="Znf_piccolo"/>
</dbReference>
<evidence type="ECO:0000313" key="17">
    <source>
        <dbReference type="Proteomes" id="UP001474421"/>
    </source>
</evidence>
<feature type="region of interest" description="Disordered" evidence="13">
    <location>
        <begin position="2770"/>
        <end position="2796"/>
    </location>
</feature>
<dbReference type="PANTHER" id="PTHR14113">
    <property type="entry name" value="PICCOLO/BASSOON"/>
    <property type="match status" value="1"/>
</dbReference>
<feature type="region of interest" description="Disordered" evidence="13">
    <location>
        <begin position="2343"/>
        <end position="2439"/>
    </location>
</feature>
<feature type="region of interest" description="Disordered" evidence="13">
    <location>
        <begin position="3579"/>
        <end position="3629"/>
    </location>
</feature>
<sequence>MPKQSQKPGSGQTTEEAKQYPGPPTSRFPKQESTKPAKSSPQQSGAGKPPSMDLAKTSPQSSVLKKPASQQGVPPSKPKPQQQPEGPLKPEPAASSKQPLQHLAGPAKAALPQPGGSGKQPSQQPGAPAKPPTQPAESTIRFQQQAGPAKPDDPLPGPSQQQHVTPSQPGLQATKKTFCPLCTTTELLLHVPEMANYNTCTQCQTIVCSLCGFNPNPHITEIKEWLCLNCQMQRALGTDLAPARPSAPRQETPATAASQPQPGTKKKESALKQDATKSAEQQKPPTQAKQPPAQPGSSPAKAKALLAEPRTAESAPKSHQAQPSGSEDQWKQPGPRRLTGDAAASEPSGQNGPEPLLPRRKAEPFPRPGENELPRDKPAPVDKVAAPGGKTFPQGSPQKSGGKLDPQLGTDLNAKGQKETEAVRGVKEPSAKAQPQTNPTGPDAKLTPKGQPASTGAKPGQARPQVQAQLPPRAPESAKHFGLHTAVDAPRSLPAAPPETVTGKLFGFGASIFSQASSLITTGGQPGAQVPGAAPSAPSRQPPPPALQKEPPPPSPRGGPARKEAKPPVAEKRPPKEAICASQPEAEKKLPPPAGASQAPLGAGGEERAGAPEAPQGPPEAASVCPLCETGLNVGSGGPPNHGTCTECKAVVCSLCGFNPTPHITEVQEWLCLNCQTQRALSGQLGDTEKVTSPVFPKSSVRPSNVLQSQSKPAELPQQKISAKPALVPEKPKMGSKIQKEDPKAKKDTLSTKTFTGRIQEEIFKIDISKLSPGKLAKTTSADKIIQGISKAEKEKLGKSSSADQILKTESKHPQVKLAREETQKGEPAIQVKLPSADQSQTDRVTLKKIPSADKILQDAQKPDRKVYSDKMTKVASDGEIVKVEPKFQQAKLAKILSFDQIQKEDSKRIPAKIMKTASADQLFKDSVKFKELKQVKLPRAGPESSETISSQRPPSEASDHLAKIEHAPKQEQSFEEKPDSEMHLATKQQEDPTLSEMISKAHKLPEENLSDRPVSLPKSYPVESVREKTEKEDDKSDISSSQQPKSPQGLSDTGYSSDGVSSSLGEIPSLTQMDEKDALKGSFEKESLSQGGSPASPSDLAKLESTVLSILEAQVTSLVEEKSGRTKDLSAEPVKASRDTALLPVASEPLSCEEEDLRKLNLQDEGGPERGREENLPPPQKGPRQVAGMAESASTRRQRYDSVEDSSESENSPAPRRRRRRQTSAGSSSSDDEGKAEDSPASGDDEDFIRKQIMEMSADEDASGSEDEEYIRKQLKEISANETQKKEEVKFKKGIGGKHKRISRKSSAGYEEESGRRHSWHDDDDDEAFDESPEPKYRETKSQESEEITATGGGGLRRFKTIELNSTITNKFSEGSEAPKRDLYFDEEPELEMESLTDSPEDRSRGEGSSSLHASSFTPGTSPTSVSSFDEDSDSSPSHKKMGGETKQQRKARHRTHGPLLPTIEDSSEEEELREEEELLKEQEKQRELEQQQRKSSSKKSKRDKDELRAQRRRERPKTPPSNLSPIEDASPTEELRQAAEMEELHRSSCSEYSPSIESDPEAFEISPEKIIEVQKVYKLPTAVSLYSPTEEPPVGMAKQGNNQKTLKSAEEVYEEMLQASQTARPLPGENEREEVFEKEPLYGGMLIEDYIYESLVEDAYNGESNLIAKQEECEEFSQEEEQKTPPEEIYEESMQKPIDLQDAYYRIELLHSIMPQEDIVSSSYIMPESHEIVVLDSVAPSSSSDEKQLLEAEAVYEELMKRQGIQLTPGSSPTQSSPELASITKRRSLSGEAGDSNSLVSSTSSTVSDTMSASPVMLPIPDVKITQHFTVEETEDNYFTDYACEVEEIISQETSMLTYSEALESATPLFPSETCSLTSSTSSVYTTGTPSPVAGSDGITPISTTLPEDRFGYRDDHYQYDRSGPYAYRGTGGMKPSMSDTNLSEAGLYQYKNKNALEHQFGAADLAVDLTSGRDTTGEIMDYSSKITDLYPESQHVISGISAPQYSQARMFSSLGTSYGSVLRSSNGVVYSSVAAPVPSTFAITTQPGSIFSTSVRDLPSLHAVDSVPSLSNLPQSQALPRSLHFLTTVSSEKDNLVAGIDPGMQPLPLETIATEPVLPVFSTASEAFIDGIEDEGGVLIDTEEDKQQHLDIERELLELEKLKQQRFAEELEWERQEIQRFREQEQFMVQKKLEELHSMKHHLLYQQEEERQAQFMMRQETLAQQQLHIEQIQQLQQQLHQHLEEQKIHQMYQYNYDPSEMVSPQTTTDQVLLDGQYAASNQFWPGEEVTTTTSALLEMGIPDSQGWYAVQSDGMTQYIPKPGTLSSVSELSLKDMDGREEKQLKKKNSMPKLHGLYEERSEGTEGEPRGLKKIVESGVQTDDEGDSADLAYADRRRRTKKSVDTSVQTDDEDQDEWDPTNRSRRKTRVGKYEGSTEVDKAKPFSKVSSIAVQTVAETSVQTEPVGTIRTPSARAQLDAKIEIVKHISAPEKTYKGGSLGCQTEPDLDTQSPLYHRVTSPQKDKKRPTPLEIGYSSHLHPETTFQVAPSAPKSPKVLYSPISPVPPVAVMESAFVPYEKLMAEDISSQKTLHADVPTAPQLSPKSAKVIQRSLSDPKPLSPTAEDLSMAHFQYTESFLQAKESLGAGTSSGPQKKVKRTLPNPPPEDVSVGTQPAFSTVGSISRRRMCRSNTMARAKILQDIDRELDMVERESAKLRKKQAELDEEEKEIDAKLRYLEMGINRRKEALLKEREKRERAYLQGVAEERDYMSDSEVSSTRPARAESQHGLERPRTAPQAEFDQFIPPQTQPETQFATPTSPYTQYQYSSPALPTQAPTPYTQQSHYQQPPPLYQQQVSPYQTQTVVTVSFTPQAQPPPTLQPSYQLSSPLVMIPQKARQTSLYMEPKITTNYDVIRNPSLMIAPASSDSAYSVAHLGSKYSTLDLRLGLDERSSLASSPISSLSGDSFYPDVDHHSARSYLLLDDMGDLTKETPTLSSTYGLHEKDLGKTDRLLRATEARRVQEVPDFLSSLQTSSRLHSYMKTEEDPMEDPYELKLLKHQIKQEFRRGAESMDHLAGLSHCYHTDTNYRHFPKSEKYSISRLTLEKQAAKQLPAALLYQKQSKHKKALMDPKLSKFSPIQESRDLELDYSTYLTSNTSSVGSITSKAKLLQDDITFGLRKNITDQQKYIAPTLSHSLGTSLGAALSVTMRSALQDDVDKSYASATRSRPSSRPSSVYGLDLSLKRDTSSSSLRLKAQEAEPLDVSFSPTAPSGRTKPTSLPISQSRGRIPIVAQNSEEESPLSPVGQPMGMARAAAGPLPPISADTRDQFGSSHSLPEVQQHMREESRARGYDRDIAFFMDDFQHAMSDSEAYHLRREETDWFDKPREPPLENGPAFDRRLPDKLAHSRPPSQHQDQIIGKPIQYTFPHARLKLLSDPKDHSVSGNGLGIRIVGGKEIPGTNGEIGAYIARILPGGNAEQTGKLMEGMQVLEWNGFPLMGKTYEEVQSIIGLQSGEAEICVRLNVSMLSEGENSQHLEWLEPGKTEDKTKSPGVDPKQLAAELQKVSLQQAPLMASSAMEKGSHGHSGTASAASSSVPSPGQPGSPSVSKKRHSGKSAEVSKGGSHPITGEIQLQINYDKQLGNLIIHVLQARNLAPRDNNGYSDPFVKVYLLPGRGQVMVVQNASVENKRKTKYLQKSLNPEWNQTVIYKSIFMEQLKKKTLEVSVWDYDRFSSNDFLGEVLIELSSASPLDNTPRWYVLKEQSENLDHGRSHSGQGSQQSPKPSVIKSRSHGIFPDPSKDMQMPTIEKSHSSPGSSKSSSEGHLRSHGPSRSQSKTSVTQTHLEDAGAAIAAAEAAVQQLRLQPTTHKSGQSNHARKLHRHSIAGVLPIQRTQSDNLPPPASDNKEQSQLALRKVMSDGSFNPEGARSANHRPGESSVSSTGSSTSTFGSGYSVDSEGSNSNTTTAAATTTTTTTTGDSNHFPIPRIGKMSQNGQEAVKQSGVGLKEIEGKTQVMGEIKIALKKEMKTDGEQLIVEILQCRNITYKFKSPDHLPDLYVKLYVVNLGTQKRVVKKKTRVCRHDREPSFNETFRLSLSPSGHSLQILLVSNGGKFMKKTLIGEAYIWLDKVDLRKRIVNWHKLLVSSTQAH</sequence>
<evidence type="ECO:0000256" key="8">
    <source>
        <dbReference type="ARBA" id="ARBA00023302"/>
    </source>
</evidence>
<feature type="compositionally biased region" description="Polar residues" evidence="13">
    <location>
        <begin position="3269"/>
        <end position="3287"/>
    </location>
</feature>
<feature type="compositionally biased region" description="Basic and acidic residues" evidence="13">
    <location>
        <begin position="730"/>
        <end position="750"/>
    </location>
</feature>
<feature type="compositionally biased region" description="Low complexity" evidence="13">
    <location>
        <begin position="1798"/>
        <end position="1815"/>
    </location>
</feature>
<keyword evidence="12" id="KW-0175">Coiled coil</keyword>
<feature type="compositionally biased region" description="Basic and acidic residues" evidence="13">
    <location>
        <begin position="958"/>
        <end position="991"/>
    </location>
</feature>